<dbReference type="EMBL" id="BPLQ01004915">
    <property type="protein sequence ID" value="GIY11495.1"/>
    <property type="molecule type" value="Genomic_DNA"/>
</dbReference>
<dbReference type="Proteomes" id="UP001054837">
    <property type="component" value="Unassembled WGS sequence"/>
</dbReference>
<organism evidence="1 2">
    <name type="scientific">Caerostris darwini</name>
    <dbReference type="NCBI Taxonomy" id="1538125"/>
    <lineage>
        <taxon>Eukaryota</taxon>
        <taxon>Metazoa</taxon>
        <taxon>Ecdysozoa</taxon>
        <taxon>Arthropoda</taxon>
        <taxon>Chelicerata</taxon>
        <taxon>Arachnida</taxon>
        <taxon>Araneae</taxon>
        <taxon>Araneomorphae</taxon>
        <taxon>Entelegynae</taxon>
        <taxon>Araneoidea</taxon>
        <taxon>Araneidae</taxon>
        <taxon>Caerostris</taxon>
    </lineage>
</organism>
<evidence type="ECO:0000313" key="2">
    <source>
        <dbReference type="Proteomes" id="UP001054837"/>
    </source>
</evidence>
<reference evidence="1 2" key="1">
    <citation type="submission" date="2021-06" db="EMBL/GenBank/DDBJ databases">
        <title>Caerostris darwini draft genome.</title>
        <authorList>
            <person name="Kono N."/>
            <person name="Arakawa K."/>
        </authorList>
    </citation>
    <scope>NUCLEOTIDE SEQUENCE [LARGE SCALE GENOMIC DNA]</scope>
</reference>
<accession>A0AAV4QTR4</accession>
<evidence type="ECO:0000313" key="1">
    <source>
        <dbReference type="EMBL" id="GIY11495.1"/>
    </source>
</evidence>
<proteinExistence type="predicted"/>
<name>A0AAV4QTR4_9ARAC</name>
<sequence length="85" mass="9406">MAGTDFCCSAASEAAIREMVIAGVFPFYRLLAPEVFLVMERLAKTALFDFGKLLGPMNRRLFDSLKVETYLLCTGTGKLFSIIAF</sequence>
<protein>
    <submittedName>
        <fullName evidence="1">Uncharacterized protein</fullName>
    </submittedName>
</protein>
<keyword evidence="2" id="KW-1185">Reference proteome</keyword>
<dbReference type="AlphaFoldDB" id="A0AAV4QTR4"/>
<gene>
    <name evidence="1" type="ORF">CDAR_584761</name>
</gene>
<comment type="caution">
    <text evidence="1">The sequence shown here is derived from an EMBL/GenBank/DDBJ whole genome shotgun (WGS) entry which is preliminary data.</text>
</comment>